<dbReference type="EMBL" id="JACKXD010000003">
    <property type="protein sequence ID" value="MBB6646749.1"/>
    <property type="molecule type" value="Genomic_DNA"/>
</dbReference>
<feature type="transmembrane region" description="Helical" evidence="1">
    <location>
        <begin position="49"/>
        <end position="67"/>
    </location>
</feature>
<keyword evidence="1" id="KW-1133">Transmembrane helix</keyword>
<organism evidence="2 3">
    <name type="scientific">Halobellus ruber</name>
    <dbReference type="NCBI Taxonomy" id="2761102"/>
    <lineage>
        <taxon>Archaea</taxon>
        <taxon>Methanobacteriati</taxon>
        <taxon>Methanobacteriota</taxon>
        <taxon>Stenosarchaea group</taxon>
        <taxon>Halobacteria</taxon>
        <taxon>Halobacteriales</taxon>
        <taxon>Haloferacaceae</taxon>
        <taxon>Halobellus</taxon>
    </lineage>
</organism>
<dbReference type="Proteomes" id="UP000546257">
    <property type="component" value="Unassembled WGS sequence"/>
</dbReference>
<dbReference type="InterPro" id="IPR043941">
    <property type="entry name" value="EMC6-arch"/>
</dbReference>
<accession>A0A7J9SKV8</accession>
<proteinExistence type="predicted"/>
<evidence type="ECO:0000313" key="2">
    <source>
        <dbReference type="EMBL" id="MBB6646749.1"/>
    </source>
</evidence>
<evidence type="ECO:0000313" key="3">
    <source>
        <dbReference type="Proteomes" id="UP000546257"/>
    </source>
</evidence>
<evidence type="ECO:0000256" key="1">
    <source>
        <dbReference type="SAM" id="Phobius"/>
    </source>
</evidence>
<keyword evidence="1" id="KW-0472">Membrane</keyword>
<name>A0A7J9SKV8_9EURY</name>
<feature type="transmembrane region" description="Helical" evidence="1">
    <location>
        <begin position="15"/>
        <end position="37"/>
    </location>
</feature>
<gene>
    <name evidence="2" type="ORF">H5V44_10705</name>
</gene>
<sequence>MATESQGGLSDHLRGVTVTTLACLAGVIAALVSARFVGTGVEDAASRQSLLIVGALIAAQLPILRVIGIDVSEFGAKDYLYVVFMTFTLWFVTFGVLLTEGVAI</sequence>
<reference evidence="2 3" key="1">
    <citation type="submission" date="2020-08" db="EMBL/GenBank/DDBJ databases">
        <authorList>
            <person name="Seo M.-J."/>
        </authorList>
    </citation>
    <scope>NUCLEOTIDE SEQUENCE [LARGE SCALE GENOMIC DNA]</scope>
    <source>
        <strain evidence="2 3">MBLA0160</strain>
    </source>
</reference>
<comment type="caution">
    <text evidence="2">The sequence shown here is derived from an EMBL/GenBank/DDBJ whole genome shotgun (WGS) entry which is preliminary data.</text>
</comment>
<keyword evidence="1" id="KW-0812">Transmembrane</keyword>
<dbReference type="Pfam" id="PF19094">
    <property type="entry name" value="EMC6_arch"/>
    <property type="match status" value="1"/>
</dbReference>
<feature type="transmembrane region" description="Helical" evidence="1">
    <location>
        <begin position="79"/>
        <end position="98"/>
    </location>
</feature>
<dbReference type="AlphaFoldDB" id="A0A7J9SKV8"/>
<keyword evidence="3" id="KW-1185">Reference proteome</keyword>
<protein>
    <submittedName>
        <fullName evidence="2">Uncharacterized protein</fullName>
    </submittedName>
</protein>
<dbReference type="RefSeq" id="WP_185193100.1">
    <property type="nucleotide sequence ID" value="NZ_JACKXD010000003.1"/>
</dbReference>